<dbReference type="PANTHER" id="PTHR32243:SF18">
    <property type="entry name" value="INNER MEMBRANE ABC TRANSPORTER PERMEASE PROTEIN YCJP"/>
    <property type="match status" value="1"/>
</dbReference>
<dbReference type="PANTHER" id="PTHR32243">
    <property type="entry name" value="MALTOSE TRANSPORT SYSTEM PERMEASE-RELATED"/>
    <property type="match status" value="1"/>
</dbReference>
<keyword evidence="4 7" id="KW-0812">Transmembrane</keyword>
<feature type="compositionally biased region" description="Low complexity" evidence="8">
    <location>
        <begin position="1"/>
        <end position="17"/>
    </location>
</feature>
<dbReference type="EMBL" id="JAOPKA010000001">
    <property type="protein sequence ID" value="MCU4740511.1"/>
    <property type="molecule type" value="Genomic_DNA"/>
</dbReference>
<sequence length="334" mass="36570">MSGETQTQTQTQTGSQSETDHDQGPLASWTQGVISNPDRRSLLYRALFYAITIFFLVTTLFPFYWLLVLALTPNSLILGGEWDLPFLRPQGFNPEAFVEVFQQIPFHLYVFNSFVLATMTTIIVIVISSLAGYVFGRLEFPGRGPLMLGILMVSYFPPAAFLIPLFEAFTGNPIVAPFIGVELFEPPRLVNTPGSMVLPFSALFLPLSIFILTTFYAQIPDGLEDAARVEGTTRLGALFRVIMPLSAPGVATAAVLTFIAVYNEYFFSSIMALGNEPQQWSPLVGGLLQYQSLYSTEFNLMAAASIVGVLPVVILVVVAQERIVSGLTAGALKE</sequence>
<dbReference type="InterPro" id="IPR050901">
    <property type="entry name" value="BP-dep_ABC_trans_perm"/>
</dbReference>
<evidence type="ECO:0000256" key="8">
    <source>
        <dbReference type="SAM" id="MobiDB-lite"/>
    </source>
</evidence>
<dbReference type="GO" id="GO:0055085">
    <property type="term" value="P:transmembrane transport"/>
    <property type="evidence" value="ECO:0007669"/>
    <property type="project" value="InterPro"/>
</dbReference>
<feature type="transmembrane region" description="Helical" evidence="7">
    <location>
        <begin position="146"/>
        <end position="166"/>
    </location>
</feature>
<dbReference type="SUPFAM" id="SSF161098">
    <property type="entry name" value="MetI-like"/>
    <property type="match status" value="1"/>
</dbReference>
<keyword evidence="5 7" id="KW-1133">Transmembrane helix</keyword>
<dbReference type="GO" id="GO:0005886">
    <property type="term" value="C:plasma membrane"/>
    <property type="evidence" value="ECO:0007669"/>
    <property type="project" value="UniProtKB-SubCell"/>
</dbReference>
<evidence type="ECO:0000313" key="13">
    <source>
        <dbReference type="Proteomes" id="UP001321018"/>
    </source>
</evidence>
<evidence type="ECO:0000256" key="5">
    <source>
        <dbReference type="ARBA" id="ARBA00022989"/>
    </source>
</evidence>
<comment type="caution">
    <text evidence="10">The sequence shown here is derived from an EMBL/GenBank/DDBJ whole genome shotgun (WGS) entry which is preliminary data.</text>
</comment>
<keyword evidence="2 7" id="KW-0813">Transport</keyword>
<keyword evidence="3" id="KW-1003">Cell membrane</keyword>
<dbReference type="EMBL" id="JAOPKB010000001">
    <property type="protein sequence ID" value="MCU4971353.1"/>
    <property type="molecule type" value="Genomic_DNA"/>
</dbReference>
<evidence type="ECO:0000313" key="11">
    <source>
        <dbReference type="EMBL" id="MCU4971353.1"/>
    </source>
</evidence>
<dbReference type="RefSeq" id="WP_338002338.1">
    <property type="nucleotide sequence ID" value="NZ_JAOPKA010000001.1"/>
</dbReference>
<accession>A0AAP3E0L2</accession>
<feature type="transmembrane region" description="Helical" evidence="7">
    <location>
        <begin position="238"/>
        <end position="262"/>
    </location>
</feature>
<dbReference type="Pfam" id="PF00528">
    <property type="entry name" value="BPD_transp_1"/>
    <property type="match status" value="1"/>
</dbReference>
<feature type="transmembrane region" description="Helical" evidence="7">
    <location>
        <begin position="196"/>
        <end position="217"/>
    </location>
</feature>
<comment type="similarity">
    <text evidence="7">Belongs to the binding-protein-dependent transport system permease family.</text>
</comment>
<dbReference type="PROSITE" id="PS50928">
    <property type="entry name" value="ABC_TM1"/>
    <property type="match status" value="1"/>
</dbReference>
<reference evidence="10 12" key="1">
    <citation type="submission" date="2022-09" db="EMBL/GenBank/DDBJ databases">
        <title>Enrichment on poylsaccharides allowed isolation of novel metabolic and taxonomic groups of Haloarchaea.</title>
        <authorList>
            <person name="Sorokin D.Y."/>
            <person name="Elcheninov A.G."/>
            <person name="Khizhniak T.V."/>
            <person name="Kolganova T.V."/>
            <person name="Kublanov I.V."/>
        </authorList>
    </citation>
    <scope>NUCLEOTIDE SEQUENCE</scope>
    <source>
        <strain evidence="11 12">AArc-m2/3/4</strain>
        <strain evidence="10">AArc-xg1-1</strain>
    </source>
</reference>
<evidence type="ECO:0000313" key="10">
    <source>
        <dbReference type="EMBL" id="MCU4740511.1"/>
    </source>
</evidence>
<feature type="domain" description="ABC transmembrane type-1" evidence="9">
    <location>
        <begin position="110"/>
        <end position="319"/>
    </location>
</feature>
<gene>
    <name evidence="11" type="ORF">OB955_01185</name>
    <name evidence="10" type="ORF">OB960_03750</name>
</gene>
<name>A0AAP3E0L2_9EURY</name>
<dbReference type="CDD" id="cd06261">
    <property type="entry name" value="TM_PBP2"/>
    <property type="match status" value="1"/>
</dbReference>
<feature type="transmembrane region" description="Helical" evidence="7">
    <location>
        <begin position="46"/>
        <end position="67"/>
    </location>
</feature>
<evidence type="ECO:0000256" key="2">
    <source>
        <dbReference type="ARBA" id="ARBA00022448"/>
    </source>
</evidence>
<organism evidence="10 13">
    <name type="scientific">Natronoglomus mannanivorans</name>
    <dbReference type="NCBI Taxonomy" id="2979990"/>
    <lineage>
        <taxon>Archaea</taxon>
        <taxon>Methanobacteriati</taxon>
        <taxon>Methanobacteriota</taxon>
        <taxon>Stenosarchaea group</taxon>
        <taxon>Halobacteria</taxon>
        <taxon>Halobacteriales</taxon>
        <taxon>Natrialbaceae</taxon>
        <taxon>Natronoglomus</taxon>
    </lineage>
</organism>
<evidence type="ECO:0000256" key="7">
    <source>
        <dbReference type="RuleBase" id="RU363032"/>
    </source>
</evidence>
<feature type="region of interest" description="Disordered" evidence="8">
    <location>
        <begin position="1"/>
        <end position="32"/>
    </location>
</feature>
<dbReference type="InterPro" id="IPR035906">
    <property type="entry name" value="MetI-like_sf"/>
</dbReference>
<dbReference type="Gene3D" id="1.10.3720.10">
    <property type="entry name" value="MetI-like"/>
    <property type="match status" value="1"/>
</dbReference>
<feature type="transmembrane region" description="Helical" evidence="7">
    <location>
        <begin position="109"/>
        <end position="134"/>
    </location>
</feature>
<evidence type="ECO:0000259" key="9">
    <source>
        <dbReference type="PROSITE" id="PS50928"/>
    </source>
</evidence>
<keyword evidence="6 7" id="KW-0472">Membrane</keyword>
<evidence type="ECO:0000256" key="4">
    <source>
        <dbReference type="ARBA" id="ARBA00022692"/>
    </source>
</evidence>
<dbReference type="Proteomes" id="UP001321018">
    <property type="component" value="Unassembled WGS sequence"/>
</dbReference>
<evidence type="ECO:0000313" key="12">
    <source>
        <dbReference type="Proteomes" id="UP001320972"/>
    </source>
</evidence>
<feature type="transmembrane region" description="Helical" evidence="7">
    <location>
        <begin position="298"/>
        <end position="319"/>
    </location>
</feature>
<evidence type="ECO:0000256" key="6">
    <source>
        <dbReference type="ARBA" id="ARBA00023136"/>
    </source>
</evidence>
<dbReference type="Proteomes" id="UP001320972">
    <property type="component" value="Unassembled WGS sequence"/>
</dbReference>
<proteinExistence type="inferred from homology"/>
<keyword evidence="12" id="KW-1185">Reference proteome</keyword>
<evidence type="ECO:0000256" key="3">
    <source>
        <dbReference type="ARBA" id="ARBA00022475"/>
    </source>
</evidence>
<dbReference type="AlphaFoldDB" id="A0AAP3E0L2"/>
<dbReference type="InterPro" id="IPR000515">
    <property type="entry name" value="MetI-like"/>
</dbReference>
<comment type="subcellular location">
    <subcellularLocation>
        <location evidence="1 7">Cell membrane</location>
        <topology evidence="1 7">Multi-pass membrane protein</topology>
    </subcellularLocation>
</comment>
<evidence type="ECO:0000256" key="1">
    <source>
        <dbReference type="ARBA" id="ARBA00004651"/>
    </source>
</evidence>
<protein>
    <submittedName>
        <fullName evidence="10">Carbohydrate ABC transporter permease</fullName>
    </submittedName>
</protein>